<sequence length="155" mass="17251">MRGKQAPIRIIVPDSKFGNVLVSKLINYVMQDGKKTTAEKIVYDCFVIISDKTKQDPMDVFDLALKNITPAIEVRSRRVGGANYQIPTPVRGARKHALAYRWLLIAARGKKGKPMAERLAGEIMLAANGEGDAVKKRQDVQRMAEANRAFAHFAK</sequence>
<dbReference type="NCBIfam" id="TIGR01029">
    <property type="entry name" value="rpsG_bact"/>
    <property type="match status" value="1"/>
</dbReference>
<evidence type="ECO:0000256" key="3">
    <source>
        <dbReference type="ARBA" id="ARBA00022884"/>
    </source>
</evidence>
<dbReference type="FunFam" id="1.10.455.10:FF:000001">
    <property type="entry name" value="30S ribosomal protein S7"/>
    <property type="match status" value="1"/>
</dbReference>
<dbReference type="InterPro" id="IPR005717">
    <property type="entry name" value="Ribosomal_uS7_bac/org-type"/>
</dbReference>
<dbReference type="EMBL" id="PFSI01000009">
    <property type="protein sequence ID" value="PJC24902.1"/>
    <property type="molecule type" value="Genomic_DNA"/>
</dbReference>
<evidence type="ECO:0000256" key="5">
    <source>
        <dbReference type="ARBA" id="ARBA00023274"/>
    </source>
</evidence>
<keyword evidence="5 6" id="KW-0687">Ribonucleoprotein</keyword>
<evidence type="ECO:0000259" key="8">
    <source>
        <dbReference type="Pfam" id="PF00177"/>
    </source>
</evidence>
<protein>
    <recommendedName>
        <fullName evidence="6">Small ribosomal subunit protein uS7</fullName>
    </recommendedName>
</protein>
<dbReference type="InterPro" id="IPR000235">
    <property type="entry name" value="Ribosomal_uS7"/>
</dbReference>
<dbReference type="GO" id="GO:0019843">
    <property type="term" value="F:rRNA binding"/>
    <property type="evidence" value="ECO:0007669"/>
    <property type="project" value="UniProtKB-UniRule"/>
</dbReference>
<keyword evidence="2 6" id="KW-0699">rRNA-binding</keyword>
<keyword evidence="3 6" id="KW-0694">RNA-binding</keyword>
<dbReference type="PIRSF" id="PIRSF002122">
    <property type="entry name" value="RPS7p_RPS7a_RPS5e_RPS7o"/>
    <property type="match status" value="1"/>
</dbReference>
<accession>A0A2M8EQA4</accession>
<evidence type="ECO:0000256" key="2">
    <source>
        <dbReference type="ARBA" id="ARBA00022730"/>
    </source>
</evidence>
<comment type="similarity">
    <text evidence="1 6 7">Belongs to the universal ribosomal protein uS7 family.</text>
</comment>
<dbReference type="InterPro" id="IPR020606">
    <property type="entry name" value="Ribosomal_uS7_CS"/>
</dbReference>
<dbReference type="GO" id="GO:0015935">
    <property type="term" value="C:small ribosomal subunit"/>
    <property type="evidence" value="ECO:0007669"/>
    <property type="project" value="InterPro"/>
</dbReference>
<dbReference type="GO" id="GO:0006412">
    <property type="term" value="P:translation"/>
    <property type="evidence" value="ECO:0007669"/>
    <property type="project" value="UniProtKB-UniRule"/>
</dbReference>
<evidence type="ECO:0000313" key="9">
    <source>
        <dbReference type="EMBL" id="PJC24902.1"/>
    </source>
</evidence>
<gene>
    <name evidence="6" type="primary">rpsG</name>
    <name evidence="9" type="ORF">CO057_00295</name>
</gene>
<dbReference type="GO" id="GO:0003735">
    <property type="term" value="F:structural constituent of ribosome"/>
    <property type="evidence" value="ECO:0007669"/>
    <property type="project" value="InterPro"/>
</dbReference>
<evidence type="ECO:0000313" key="10">
    <source>
        <dbReference type="Proteomes" id="UP000230251"/>
    </source>
</evidence>
<keyword evidence="6" id="KW-0820">tRNA-binding</keyword>
<dbReference type="PANTHER" id="PTHR11205">
    <property type="entry name" value="RIBOSOMAL PROTEIN S7"/>
    <property type="match status" value="1"/>
</dbReference>
<comment type="subunit">
    <text evidence="6">Part of the 30S ribosomal subunit. Contacts proteins S9 and S11.</text>
</comment>
<dbReference type="PROSITE" id="PS00052">
    <property type="entry name" value="RIBOSOMAL_S7"/>
    <property type="match status" value="1"/>
</dbReference>
<dbReference type="InterPro" id="IPR023798">
    <property type="entry name" value="Ribosomal_uS7_dom"/>
</dbReference>
<dbReference type="GO" id="GO:0000049">
    <property type="term" value="F:tRNA binding"/>
    <property type="evidence" value="ECO:0007669"/>
    <property type="project" value="UniProtKB-UniRule"/>
</dbReference>
<evidence type="ECO:0000256" key="7">
    <source>
        <dbReference type="RuleBase" id="RU003619"/>
    </source>
</evidence>
<name>A0A2M8EQA4_9BACT</name>
<dbReference type="InterPro" id="IPR036823">
    <property type="entry name" value="Ribosomal_uS7_dom_sf"/>
</dbReference>
<dbReference type="Pfam" id="PF00177">
    <property type="entry name" value="Ribosomal_S7"/>
    <property type="match status" value="1"/>
</dbReference>
<evidence type="ECO:0000256" key="6">
    <source>
        <dbReference type="HAMAP-Rule" id="MF_00480"/>
    </source>
</evidence>
<reference evidence="10" key="1">
    <citation type="submission" date="2017-09" db="EMBL/GenBank/DDBJ databases">
        <title>Depth-based differentiation of microbial function through sediment-hosted aquifers and enrichment of novel symbionts in the deep terrestrial subsurface.</title>
        <authorList>
            <person name="Probst A.J."/>
            <person name="Ladd B."/>
            <person name="Jarett J.K."/>
            <person name="Geller-Mcgrath D.E."/>
            <person name="Sieber C.M.K."/>
            <person name="Emerson J.B."/>
            <person name="Anantharaman K."/>
            <person name="Thomas B.C."/>
            <person name="Malmstrom R."/>
            <person name="Stieglmeier M."/>
            <person name="Klingl A."/>
            <person name="Woyke T."/>
            <person name="Ryan C.M."/>
            <person name="Banfield J.F."/>
        </authorList>
    </citation>
    <scope>NUCLEOTIDE SEQUENCE [LARGE SCALE GENOMIC DNA]</scope>
</reference>
<feature type="domain" description="Small ribosomal subunit protein uS7" evidence="8">
    <location>
        <begin position="2"/>
        <end position="148"/>
    </location>
</feature>
<comment type="function">
    <text evidence="6">One of the primary rRNA binding proteins, it binds directly to 16S rRNA where it nucleates assembly of the head domain of the 30S subunit. Is located at the subunit interface close to the decoding center, probably blocks exit of the E-site tRNA.</text>
</comment>
<keyword evidence="4 6" id="KW-0689">Ribosomal protein</keyword>
<dbReference type="Proteomes" id="UP000230251">
    <property type="component" value="Unassembled WGS sequence"/>
</dbReference>
<dbReference type="CDD" id="cd14869">
    <property type="entry name" value="uS7_Bacteria"/>
    <property type="match status" value="1"/>
</dbReference>
<dbReference type="HAMAP" id="MF_00480_B">
    <property type="entry name" value="Ribosomal_uS7_B"/>
    <property type="match status" value="1"/>
</dbReference>
<comment type="caution">
    <text evidence="9">The sequence shown here is derived from an EMBL/GenBank/DDBJ whole genome shotgun (WGS) entry which is preliminary data.</text>
</comment>
<dbReference type="Gene3D" id="1.10.455.10">
    <property type="entry name" value="Ribosomal protein S7 domain"/>
    <property type="match status" value="1"/>
</dbReference>
<evidence type="ECO:0000256" key="4">
    <source>
        <dbReference type="ARBA" id="ARBA00022980"/>
    </source>
</evidence>
<dbReference type="AlphaFoldDB" id="A0A2M8EQA4"/>
<dbReference type="SUPFAM" id="SSF47973">
    <property type="entry name" value="Ribosomal protein S7"/>
    <property type="match status" value="1"/>
</dbReference>
<organism evidence="9 10">
    <name type="scientific">Candidatus Uhrbacteria bacterium CG_4_9_14_0_2_um_filter_41_50</name>
    <dbReference type="NCBI Taxonomy" id="1975031"/>
    <lineage>
        <taxon>Bacteria</taxon>
        <taxon>Candidatus Uhriibacteriota</taxon>
    </lineage>
</organism>
<evidence type="ECO:0000256" key="1">
    <source>
        <dbReference type="ARBA" id="ARBA00007151"/>
    </source>
</evidence>
<proteinExistence type="inferred from homology"/>